<comment type="caution">
    <text evidence="3">The sequence shown here is derived from an EMBL/GenBank/DDBJ whole genome shotgun (WGS) entry which is preliminary data.</text>
</comment>
<protein>
    <recommendedName>
        <fullName evidence="5">Amino acid permease/ SLC12A domain-containing protein</fullName>
    </recommendedName>
</protein>
<evidence type="ECO:0000313" key="3">
    <source>
        <dbReference type="EMBL" id="MBW0131455.1"/>
    </source>
</evidence>
<evidence type="ECO:0000256" key="2">
    <source>
        <dbReference type="SAM" id="Phobius"/>
    </source>
</evidence>
<dbReference type="Proteomes" id="UP000694300">
    <property type="component" value="Unassembled WGS sequence"/>
</dbReference>
<keyword evidence="2" id="KW-0472">Membrane</keyword>
<evidence type="ECO:0000256" key="1">
    <source>
        <dbReference type="SAM" id="MobiDB-lite"/>
    </source>
</evidence>
<feature type="compositionally biased region" description="Basic and acidic residues" evidence="1">
    <location>
        <begin position="139"/>
        <end position="148"/>
    </location>
</feature>
<sequence length="163" mass="16892">MTVLALFHIGLTAKALGVLAVGVLAVGGAEGFSLRPLNPVEIFDNPAAVGVFGGGAARIALFAAFWSWVGFEIVTGSFACAQAFYDTGARYAFSLAREGVLPAALARVSATRSPVPAAMPVTAIVARRVPLVDDAGGPDPRRSGDGRRVRAARRQQVRSVRSG</sequence>
<keyword evidence="2" id="KW-1133">Transmembrane helix</keyword>
<organism evidence="3 4">
    <name type="scientific">Pseudonocardia oceani</name>
    <dbReference type="NCBI Taxonomy" id="2792013"/>
    <lineage>
        <taxon>Bacteria</taxon>
        <taxon>Bacillati</taxon>
        <taxon>Actinomycetota</taxon>
        <taxon>Actinomycetes</taxon>
        <taxon>Pseudonocardiales</taxon>
        <taxon>Pseudonocardiaceae</taxon>
        <taxon>Pseudonocardia</taxon>
    </lineage>
</organism>
<accession>A0ABS6UGT9</accession>
<dbReference type="EMBL" id="JADQDF010000001">
    <property type="protein sequence ID" value="MBW0131455.1"/>
    <property type="molecule type" value="Genomic_DNA"/>
</dbReference>
<feature type="transmembrane region" description="Helical" evidence="2">
    <location>
        <begin position="47"/>
        <end position="69"/>
    </location>
</feature>
<evidence type="ECO:0000313" key="4">
    <source>
        <dbReference type="Proteomes" id="UP000694300"/>
    </source>
</evidence>
<reference evidence="3 4" key="1">
    <citation type="submission" date="2020-11" db="EMBL/GenBank/DDBJ databases">
        <title>Pseudonocardia abyssalis sp. nov. and Pseudonocardia oceani sp. nov., description and phylogenomic analysis of two novel actinomycetes isolated from the deep Southern Ocean.</title>
        <authorList>
            <person name="Parra J."/>
        </authorList>
    </citation>
    <scope>NUCLEOTIDE SEQUENCE [LARGE SCALE GENOMIC DNA]</scope>
    <source>
        <strain evidence="4">KRD185</strain>
    </source>
</reference>
<dbReference type="RefSeq" id="WP_218592481.1">
    <property type="nucleotide sequence ID" value="NZ_JADQDE010000253.1"/>
</dbReference>
<gene>
    <name evidence="3" type="ORF">I4I82_27790</name>
</gene>
<feature type="region of interest" description="Disordered" evidence="1">
    <location>
        <begin position="132"/>
        <end position="163"/>
    </location>
</feature>
<proteinExistence type="predicted"/>
<name>A0ABS6UGT9_9PSEU</name>
<keyword evidence="4" id="KW-1185">Reference proteome</keyword>
<keyword evidence="2" id="KW-0812">Transmembrane</keyword>
<evidence type="ECO:0008006" key="5">
    <source>
        <dbReference type="Google" id="ProtNLM"/>
    </source>
</evidence>